<keyword evidence="1" id="KW-0862">Zinc</keyword>
<dbReference type="InterPro" id="IPR001878">
    <property type="entry name" value="Znf_CCHC"/>
</dbReference>
<gene>
    <name evidence="4" type="ORF">TRFO_37875</name>
</gene>
<dbReference type="GeneID" id="94846397"/>
<dbReference type="SUPFAM" id="SSF57756">
    <property type="entry name" value="Retrovirus zinc finger-like domains"/>
    <property type="match status" value="2"/>
</dbReference>
<feature type="compositionally biased region" description="Low complexity" evidence="2">
    <location>
        <begin position="160"/>
        <end position="170"/>
    </location>
</feature>
<evidence type="ECO:0000313" key="4">
    <source>
        <dbReference type="EMBL" id="OHS95978.1"/>
    </source>
</evidence>
<dbReference type="PROSITE" id="PS50158">
    <property type="entry name" value="ZF_CCHC"/>
    <property type="match status" value="2"/>
</dbReference>
<accession>A0A1J4J9W0</accession>
<dbReference type="Proteomes" id="UP000179807">
    <property type="component" value="Unassembled WGS sequence"/>
</dbReference>
<dbReference type="OrthoDB" id="3863715at2759"/>
<dbReference type="Pfam" id="PF00098">
    <property type="entry name" value="zf-CCHC"/>
    <property type="match status" value="2"/>
</dbReference>
<sequence>MNSFLQTSDPEIAKIIKQAAEMRQQQPLPKINSCPRCGEIGHISSDCPNSVPSADEMQNSIEERIKKAVALAPETWENDDMGLFLPSHQNIIQEKRSWKDGPFCFNCGEFGHSEDTCTQPTYKKIVHVFGRTLEDKGHKAIFERQHLVDDVKSLCERSESQNNQNQQQESNLDKKDSVWS</sequence>
<evidence type="ECO:0000259" key="3">
    <source>
        <dbReference type="PROSITE" id="PS50158"/>
    </source>
</evidence>
<feature type="compositionally biased region" description="Basic and acidic residues" evidence="2">
    <location>
        <begin position="171"/>
        <end position="180"/>
    </location>
</feature>
<keyword evidence="5" id="KW-1185">Reference proteome</keyword>
<keyword evidence="1" id="KW-0479">Metal-binding</keyword>
<evidence type="ECO:0000256" key="2">
    <source>
        <dbReference type="SAM" id="MobiDB-lite"/>
    </source>
</evidence>
<dbReference type="GO" id="GO:0003676">
    <property type="term" value="F:nucleic acid binding"/>
    <property type="evidence" value="ECO:0007669"/>
    <property type="project" value="InterPro"/>
</dbReference>
<dbReference type="RefSeq" id="XP_068349115.1">
    <property type="nucleotide sequence ID" value="XM_068511693.1"/>
</dbReference>
<dbReference type="Gene3D" id="4.10.60.10">
    <property type="entry name" value="Zinc finger, CCHC-type"/>
    <property type="match status" value="1"/>
</dbReference>
<keyword evidence="1" id="KW-0863">Zinc-finger</keyword>
<dbReference type="AlphaFoldDB" id="A0A1J4J9W0"/>
<dbReference type="SMART" id="SM00343">
    <property type="entry name" value="ZnF_C2HC"/>
    <property type="match status" value="2"/>
</dbReference>
<dbReference type="InterPro" id="IPR036875">
    <property type="entry name" value="Znf_CCHC_sf"/>
</dbReference>
<protein>
    <submittedName>
        <fullName evidence="4">Zinc knuckle family protein</fullName>
    </submittedName>
</protein>
<dbReference type="EMBL" id="MLAK01001207">
    <property type="protein sequence ID" value="OHS95978.1"/>
    <property type="molecule type" value="Genomic_DNA"/>
</dbReference>
<feature type="region of interest" description="Disordered" evidence="2">
    <location>
        <begin position="155"/>
        <end position="180"/>
    </location>
</feature>
<dbReference type="GO" id="GO:0008270">
    <property type="term" value="F:zinc ion binding"/>
    <property type="evidence" value="ECO:0007669"/>
    <property type="project" value="UniProtKB-KW"/>
</dbReference>
<evidence type="ECO:0000313" key="5">
    <source>
        <dbReference type="Proteomes" id="UP000179807"/>
    </source>
</evidence>
<feature type="domain" description="CCHC-type" evidence="3">
    <location>
        <begin position="34"/>
        <end position="49"/>
    </location>
</feature>
<organism evidence="4 5">
    <name type="scientific">Tritrichomonas foetus</name>
    <dbReference type="NCBI Taxonomy" id="1144522"/>
    <lineage>
        <taxon>Eukaryota</taxon>
        <taxon>Metamonada</taxon>
        <taxon>Parabasalia</taxon>
        <taxon>Tritrichomonadida</taxon>
        <taxon>Tritrichomonadidae</taxon>
        <taxon>Tritrichomonas</taxon>
    </lineage>
</organism>
<evidence type="ECO:0000256" key="1">
    <source>
        <dbReference type="PROSITE-ProRule" id="PRU00047"/>
    </source>
</evidence>
<comment type="caution">
    <text evidence="4">The sequence shown here is derived from an EMBL/GenBank/DDBJ whole genome shotgun (WGS) entry which is preliminary data.</text>
</comment>
<name>A0A1J4J9W0_9EUKA</name>
<reference evidence="4" key="1">
    <citation type="submission" date="2016-10" db="EMBL/GenBank/DDBJ databases">
        <authorList>
            <person name="Benchimol M."/>
            <person name="Almeida L.G."/>
            <person name="Vasconcelos A.T."/>
            <person name="Perreira-Neves A."/>
            <person name="Rosa I.A."/>
            <person name="Tasca T."/>
            <person name="Bogo M.R."/>
            <person name="de Souza W."/>
        </authorList>
    </citation>
    <scope>NUCLEOTIDE SEQUENCE [LARGE SCALE GENOMIC DNA]</scope>
    <source>
        <strain evidence="4">K</strain>
    </source>
</reference>
<feature type="domain" description="CCHC-type" evidence="3">
    <location>
        <begin position="104"/>
        <end position="119"/>
    </location>
</feature>
<dbReference type="VEuPathDB" id="TrichDB:TRFO_37875"/>
<proteinExistence type="predicted"/>